<dbReference type="AlphaFoldDB" id="A0A815L1R3"/>
<dbReference type="Proteomes" id="UP000663855">
    <property type="component" value="Unassembled WGS sequence"/>
</dbReference>
<evidence type="ECO:0000313" key="1">
    <source>
        <dbReference type="EMBL" id="CAF1403127.1"/>
    </source>
</evidence>
<name>A0A815L1R3_9BILA</name>
<evidence type="ECO:0000313" key="2">
    <source>
        <dbReference type="Proteomes" id="UP000663855"/>
    </source>
</evidence>
<comment type="caution">
    <text evidence="1">The sequence shown here is derived from an EMBL/GenBank/DDBJ whole genome shotgun (WGS) entry which is preliminary data.</text>
</comment>
<proteinExistence type="predicted"/>
<gene>
    <name evidence="1" type="ORF">CJN711_LOCUS22072</name>
</gene>
<dbReference type="EMBL" id="CAJNOV010010376">
    <property type="protein sequence ID" value="CAF1403127.1"/>
    <property type="molecule type" value="Genomic_DNA"/>
</dbReference>
<protein>
    <submittedName>
        <fullName evidence="1">Uncharacterized protein</fullName>
    </submittedName>
</protein>
<accession>A0A815L1R3</accession>
<organism evidence="1 2">
    <name type="scientific">Rotaria magnacalcarata</name>
    <dbReference type="NCBI Taxonomy" id="392030"/>
    <lineage>
        <taxon>Eukaryota</taxon>
        <taxon>Metazoa</taxon>
        <taxon>Spiralia</taxon>
        <taxon>Gnathifera</taxon>
        <taxon>Rotifera</taxon>
        <taxon>Eurotatoria</taxon>
        <taxon>Bdelloidea</taxon>
        <taxon>Philodinida</taxon>
        <taxon>Philodinidae</taxon>
        <taxon>Rotaria</taxon>
    </lineage>
</organism>
<sequence length="104" mass="11662">MHTFISTFKQNTIKGKLTLSHISQFPALKSKKAVSYGTDQKHDCRRPEDEKCAGVGVRRVGRNLFCMNTHTQTPNCVAYPSKETPSNNVVIKQFLRVILSGLPD</sequence>
<reference evidence="1" key="1">
    <citation type="submission" date="2021-02" db="EMBL/GenBank/DDBJ databases">
        <authorList>
            <person name="Nowell W R."/>
        </authorList>
    </citation>
    <scope>NUCLEOTIDE SEQUENCE</scope>
</reference>